<dbReference type="AlphaFoldDB" id="A0A2U1PFV9"/>
<proteinExistence type="predicted"/>
<dbReference type="STRING" id="35608.A0A2U1PFV9"/>
<evidence type="ECO:0000313" key="2">
    <source>
        <dbReference type="EMBL" id="PWA84634.1"/>
    </source>
</evidence>
<dbReference type="OrthoDB" id="1735038at2759"/>
<evidence type="ECO:0000313" key="3">
    <source>
        <dbReference type="Proteomes" id="UP000245207"/>
    </source>
</evidence>
<keyword evidence="2" id="KW-0645">Protease</keyword>
<organism evidence="2 3">
    <name type="scientific">Artemisia annua</name>
    <name type="common">Sweet wormwood</name>
    <dbReference type="NCBI Taxonomy" id="35608"/>
    <lineage>
        <taxon>Eukaryota</taxon>
        <taxon>Viridiplantae</taxon>
        <taxon>Streptophyta</taxon>
        <taxon>Embryophyta</taxon>
        <taxon>Tracheophyta</taxon>
        <taxon>Spermatophyta</taxon>
        <taxon>Magnoliopsida</taxon>
        <taxon>eudicotyledons</taxon>
        <taxon>Gunneridae</taxon>
        <taxon>Pentapetalae</taxon>
        <taxon>asterids</taxon>
        <taxon>campanulids</taxon>
        <taxon>Asterales</taxon>
        <taxon>Asteraceae</taxon>
        <taxon>Asteroideae</taxon>
        <taxon>Anthemideae</taxon>
        <taxon>Artemisiinae</taxon>
        <taxon>Artemisia</taxon>
    </lineage>
</organism>
<name>A0A2U1PFV9_ARTAN</name>
<gene>
    <name evidence="2" type="ORF">CTI12_AA156520</name>
</gene>
<feature type="compositionally biased region" description="Acidic residues" evidence="1">
    <location>
        <begin position="30"/>
        <end position="47"/>
    </location>
</feature>
<comment type="caution">
    <text evidence="2">The sequence shown here is derived from an EMBL/GenBank/DDBJ whole genome shotgun (WGS) entry which is preliminary data.</text>
</comment>
<dbReference type="EMBL" id="PKPP01001207">
    <property type="protein sequence ID" value="PWA84634.1"/>
    <property type="molecule type" value="Genomic_DNA"/>
</dbReference>
<dbReference type="GO" id="GO:0006508">
    <property type="term" value="P:proteolysis"/>
    <property type="evidence" value="ECO:0007669"/>
    <property type="project" value="UniProtKB-KW"/>
</dbReference>
<sequence length="325" mass="36753">MLIDLYSDSDDYGSVTGSDEYFEEDKYSEDGDDEDNSDSSGSYEEELEHGSSSSCSDSQDDDFHTKGSYKRFTKVDFVSSQIVEVKVQRPGAQLICFKYQVSCSIQSTFSVYQVQPEQPYFAAAENVRDQLLQRIALFWIYEALLNISDSWHDDGIHCDLRLLTKAIPKPIQKHMFLHIMNLKTMISWRLRGIGIGASEGPISLDDFRNLQWSNTFQEKDEEIEAEGANYLLEMMRCIREVNLDNNIVGCNVPAYMITCGNCGHGADLRGFPQSPLFLEGNSKNCSSPDAGFCEGIFEEMSKYGVIKSINISDILTDHMVYCFVT</sequence>
<dbReference type="Proteomes" id="UP000245207">
    <property type="component" value="Unassembled WGS sequence"/>
</dbReference>
<reference evidence="2 3" key="1">
    <citation type="journal article" date="2018" name="Mol. Plant">
        <title>The genome of Artemisia annua provides insight into the evolution of Asteraceae family and artemisinin biosynthesis.</title>
        <authorList>
            <person name="Shen Q."/>
            <person name="Zhang L."/>
            <person name="Liao Z."/>
            <person name="Wang S."/>
            <person name="Yan T."/>
            <person name="Shi P."/>
            <person name="Liu M."/>
            <person name="Fu X."/>
            <person name="Pan Q."/>
            <person name="Wang Y."/>
            <person name="Lv Z."/>
            <person name="Lu X."/>
            <person name="Zhang F."/>
            <person name="Jiang W."/>
            <person name="Ma Y."/>
            <person name="Chen M."/>
            <person name="Hao X."/>
            <person name="Li L."/>
            <person name="Tang Y."/>
            <person name="Lv G."/>
            <person name="Zhou Y."/>
            <person name="Sun X."/>
            <person name="Brodelius P.E."/>
            <person name="Rose J.K.C."/>
            <person name="Tang K."/>
        </authorList>
    </citation>
    <scope>NUCLEOTIDE SEQUENCE [LARGE SCALE GENOMIC DNA]</scope>
    <source>
        <strain evidence="3">cv. Huhao1</strain>
        <tissue evidence="2">Leaf</tissue>
    </source>
</reference>
<keyword evidence="3" id="KW-1185">Reference proteome</keyword>
<feature type="region of interest" description="Disordered" evidence="1">
    <location>
        <begin position="1"/>
        <end position="62"/>
    </location>
</feature>
<keyword evidence="2" id="KW-0378">Hydrolase</keyword>
<dbReference type="GO" id="GO:0008233">
    <property type="term" value="F:peptidase activity"/>
    <property type="evidence" value="ECO:0007669"/>
    <property type="project" value="UniProtKB-KW"/>
</dbReference>
<accession>A0A2U1PFV9</accession>
<evidence type="ECO:0000256" key="1">
    <source>
        <dbReference type="SAM" id="MobiDB-lite"/>
    </source>
</evidence>
<protein>
    <submittedName>
        <fullName evidence="2">Putative serine protease EDA2</fullName>
    </submittedName>
</protein>